<dbReference type="InterPro" id="IPR050482">
    <property type="entry name" value="Sensor_HK_TwoCompSys"/>
</dbReference>
<dbReference type="SMART" id="SM00387">
    <property type="entry name" value="HATPase_c"/>
    <property type="match status" value="1"/>
</dbReference>
<dbReference type="Gene3D" id="1.25.40.10">
    <property type="entry name" value="Tetratricopeptide repeat domain"/>
    <property type="match status" value="2"/>
</dbReference>
<dbReference type="InterPro" id="IPR005467">
    <property type="entry name" value="His_kinase_dom"/>
</dbReference>
<keyword evidence="5" id="KW-0547">Nucleotide-binding</keyword>
<name>A0A2P8DDI8_9BACT</name>
<proteinExistence type="predicted"/>
<dbReference type="InterPro" id="IPR003594">
    <property type="entry name" value="HATPase_dom"/>
</dbReference>
<dbReference type="Pfam" id="PF07730">
    <property type="entry name" value="HisKA_3"/>
    <property type="match status" value="1"/>
</dbReference>
<dbReference type="Pfam" id="PF02518">
    <property type="entry name" value="HATPase_c"/>
    <property type="match status" value="1"/>
</dbReference>
<evidence type="ECO:0000256" key="1">
    <source>
        <dbReference type="ARBA" id="ARBA00000085"/>
    </source>
</evidence>
<sequence length="653" mass="73615">MIPVYTRLLLLLFTCIACKAGAQDNFQLSANRPAMSNREIHTLIDSAIARATAQSDTAMPMFRTALGAAIQNHNIPEATEAYSHIVTLYNNRGEYERAYTFAKDVLRIAEARNMKGMLPTIYNSFANRFQRTGQYDSSMAYYYNAIAVIENDTPVNRNSLATLYTNLSGVLQIVGDYPNALVYLDKAEKITRQIKYMHLLALVLINKGNTLNSMDQLDASIRNLDEALAIARKYNFLQWKHLALSNLGATHHAEGHNKEALRFLKEAISLKGDVDPNYQNTNIALLGKVYLALGNYKEAESYLLQSISTAEQKHIARDITEGHRIISELYAATHEYHKAYEHQYRYIQLKDSIESQATKHDISNLEIKYRTAQKDKELIVKELQISRQNAQIKQKNLWIVGVSAGALLLAAIAALLYSMYRSNWHQQRFQEEKFRNLEQEQEIGQLRAMMKGEEKERIRIAQDLHDGIGGMLASIKMNLQAIQDEQPQLQQLAGINKVSGMLADTVTEVRKTAHNLMPDALTKQNLRGALLQYSENNSNSLLQIALQYDVKEAMPKNAELFIYRIIQELVQNIVKHAGANYAVIQLMLHESSLSIIVEDNGGGFDTGRATTGAGLQNIRKKVETLQGYLACSSVIGKGTTIHIEFDFLKLKNL</sequence>
<keyword evidence="8" id="KW-0902">Two-component regulatory system</keyword>
<dbReference type="Pfam" id="PF13181">
    <property type="entry name" value="TPR_8"/>
    <property type="match status" value="1"/>
</dbReference>
<evidence type="ECO:0000256" key="5">
    <source>
        <dbReference type="ARBA" id="ARBA00022741"/>
    </source>
</evidence>
<keyword evidence="13" id="KW-1185">Reference proteome</keyword>
<keyword evidence="6" id="KW-0418">Kinase</keyword>
<feature type="domain" description="Histidine kinase" evidence="11">
    <location>
        <begin position="562"/>
        <end position="649"/>
    </location>
</feature>
<evidence type="ECO:0000256" key="8">
    <source>
        <dbReference type="ARBA" id="ARBA00023012"/>
    </source>
</evidence>
<dbReference type="SMART" id="SM00028">
    <property type="entry name" value="TPR"/>
    <property type="match status" value="6"/>
</dbReference>
<comment type="caution">
    <text evidence="12">The sequence shown here is derived from an EMBL/GenBank/DDBJ whole genome shotgun (WGS) entry which is preliminary data.</text>
</comment>
<dbReference type="RefSeq" id="WP_106521934.1">
    <property type="nucleotide sequence ID" value="NZ_PYGD01000001.1"/>
</dbReference>
<keyword evidence="4" id="KW-0808">Transferase</keyword>
<evidence type="ECO:0000313" key="12">
    <source>
        <dbReference type="EMBL" id="PSK95272.1"/>
    </source>
</evidence>
<dbReference type="SUPFAM" id="SSF48452">
    <property type="entry name" value="TPR-like"/>
    <property type="match status" value="2"/>
</dbReference>
<protein>
    <recommendedName>
        <fullName evidence="2">histidine kinase</fullName>
        <ecNumber evidence="2">2.7.13.3</ecNumber>
    </recommendedName>
</protein>
<dbReference type="EC" id="2.7.13.3" evidence="2"/>
<dbReference type="EMBL" id="PYGD01000001">
    <property type="protein sequence ID" value="PSK95272.1"/>
    <property type="molecule type" value="Genomic_DNA"/>
</dbReference>
<dbReference type="CDD" id="cd16917">
    <property type="entry name" value="HATPase_UhpB-NarQ-NarX-like"/>
    <property type="match status" value="1"/>
</dbReference>
<evidence type="ECO:0000256" key="10">
    <source>
        <dbReference type="SAM" id="SignalP"/>
    </source>
</evidence>
<gene>
    <name evidence="12" type="ORF">B0I18_1011438</name>
</gene>
<dbReference type="SUPFAM" id="SSF55874">
    <property type="entry name" value="ATPase domain of HSP90 chaperone/DNA topoisomerase II/histidine kinase"/>
    <property type="match status" value="1"/>
</dbReference>
<dbReference type="GO" id="GO:0000155">
    <property type="term" value="F:phosphorelay sensor kinase activity"/>
    <property type="evidence" value="ECO:0007669"/>
    <property type="project" value="InterPro"/>
</dbReference>
<feature type="signal peptide" evidence="10">
    <location>
        <begin position="1"/>
        <end position="22"/>
    </location>
</feature>
<dbReference type="Gene3D" id="1.20.5.1930">
    <property type="match status" value="1"/>
</dbReference>
<dbReference type="GO" id="GO:0016020">
    <property type="term" value="C:membrane"/>
    <property type="evidence" value="ECO:0007669"/>
    <property type="project" value="InterPro"/>
</dbReference>
<dbReference type="GO" id="GO:0005524">
    <property type="term" value="F:ATP binding"/>
    <property type="evidence" value="ECO:0007669"/>
    <property type="project" value="UniProtKB-KW"/>
</dbReference>
<dbReference type="InterPro" id="IPR036890">
    <property type="entry name" value="HATPase_C_sf"/>
</dbReference>
<dbReference type="InterPro" id="IPR019734">
    <property type="entry name" value="TPR_rpt"/>
</dbReference>
<evidence type="ECO:0000313" key="13">
    <source>
        <dbReference type="Proteomes" id="UP000240572"/>
    </source>
</evidence>
<keyword evidence="3" id="KW-0597">Phosphoprotein</keyword>
<dbReference type="Proteomes" id="UP000240572">
    <property type="component" value="Unassembled WGS sequence"/>
</dbReference>
<dbReference type="InterPro" id="IPR011712">
    <property type="entry name" value="Sig_transdc_His_kin_sub3_dim/P"/>
</dbReference>
<keyword evidence="7" id="KW-0067">ATP-binding</keyword>
<accession>A0A2P8DDI8</accession>
<organism evidence="12 13">
    <name type="scientific">Taibaiella chishuiensis</name>
    <dbReference type="NCBI Taxonomy" id="1434707"/>
    <lineage>
        <taxon>Bacteria</taxon>
        <taxon>Pseudomonadati</taxon>
        <taxon>Bacteroidota</taxon>
        <taxon>Chitinophagia</taxon>
        <taxon>Chitinophagales</taxon>
        <taxon>Chitinophagaceae</taxon>
        <taxon>Taibaiella</taxon>
    </lineage>
</organism>
<evidence type="ECO:0000256" key="7">
    <source>
        <dbReference type="ARBA" id="ARBA00022840"/>
    </source>
</evidence>
<keyword evidence="10" id="KW-0732">Signal</keyword>
<keyword evidence="9" id="KW-0812">Transmembrane</keyword>
<dbReference type="GO" id="GO:0046983">
    <property type="term" value="F:protein dimerization activity"/>
    <property type="evidence" value="ECO:0007669"/>
    <property type="project" value="InterPro"/>
</dbReference>
<feature type="transmembrane region" description="Helical" evidence="9">
    <location>
        <begin position="397"/>
        <end position="420"/>
    </location>
</feature>
<reference evidence="12 13" key="1">
    <citation type="submission" date="2018-03" db="EMBL/GenBank/DDBJ databases">
        <title>Genomic Encyclopedia of Type Strains, Phase III (KMG-III): the genomes of soil and plant-associated and newly described type strains.</title>
        <authorList>
            <person name="Whitman W."/>
        </authorList>
    </citation>
    <scope>NUCLEOTIDE SEQUENCE [LARGE SCALE GENOMIC DNA]</scope>
    <source>
        <strain evidence="12 13">CGMCC 1.12700</strain>
    </source>
</reference>
<dbReference type="OrthoDB" id="617348at2"/>
<dbReference type="AlphaFoldDB" id="A0A2P8DDI8"/>
<dbReference type="PANTHER" id="PTHR24421:SF10">
    <property type="entry name" value="NITRATE_NITRITE SENSOR PROTEIN NARQ"/>
    <property type="match status" value="1"/>
</dbReference>
<evidence type="ECO:0000256" key="6">
    <source>
        <dbReference type="ARBA" id="ARBA00022777"/>
    </source>
</evidence>
<evidence type="ECO:0000259" key="11">
    <source>
        <dbReference type="PROSITE" id="PS50109"/>
    </source>
</evidence>
<dbReference type="Pfam" id="PF13424">
    <property type="entry name" value="TPR_12"/>
    <property type="match status" value="1"/>
</dbReference>
<feature type="chain" id="PRO_5015104246" description="histidine kinase" evidence="10">
    <location>
        <begin position="23"/>
        <end position="653"/>
    </location>
</feature>
<dbReference type="PANTHER" id="PTHR24421">
    <property type="entry name" value="NITRATE/NITRITE SENSOR PROTEIN NARX-RELATED"/>
    <property type="match status" value="1"/>
</dbReference>
<dbReference type="PROSITE" id="PS50109">
    <property type="entry name" value="HIS_KIN"/>
    <property type="match status" value="1"/>
</dbReference>
<evidence type="ECO:0000256" key="3">
    <source>
        <dbReference type="ARBA" id="ARBA00022553"/>
    </source>
</evidence>
<evidence type="ECO:0000256" key="2">
    <source>
        <dbReference type="ARBA" id="ARBA00012438"/>
    </source>
</evidence>
<evidence type="ECO:0000256" key="4">
    <source>
        <dbReference type="ARBA" id="ARBA00022679"/>
    </source>
</evidence>
<keyword evidence="9" id="KW-1133">Transmembrane helix</keyword>
<keyword evidence="9" id="KW-0472">Membrane</keyword>
<dbReference type="Gene3D" id="3.30.565.10">
    <property type="entry name" value="Histidine kinase-like ATPase, C-terminal domain"/>
    <property type="match status" value="1"/>
</dbReference>
<evidence type="ECO:0000256" key="9">
    <source>
        <dbReference type="SAM" id="Phobius"/>
    </source>
</evidence>
<dbReference type="InterPro" id="IPR011990">
    <property type="entry name" value="TPR-like_helical_dom_sf"/>
</dbReference>
<comment type="catalytic activity">
    <reaction evidence="1">
        <text>ATP + protein L-histidine = ADP + protein N-phospho-L-histidine.</text>
        <dbReference type="EC" id="2.7.13.3"/>
    </reaction>
</comment>